<feature type="region of interest" description="Disordered" evidence="1">
    <location>
        <begin position="314"/>
        <end position="333"/>
    </location>
</feature>
<comment type="caution">
    <text evidence="3">The sequence shown here is derived from an EMBL/GenBank/DDBJ whole genome shotgun (WGS) entry which is preliminary data.</text>
</comment>
<dbReference type="EMBL" id="AHOM02000001">
    <property type="protein sequence ID" value="EJZ43995.1"/>
    <property type="molecule type" value="Genomic_DNA"/>
</dbReference>
<protein>
    <submittedName>
        <fullName evidence="3">Uncharacterized protein</fullName>
    </submittedName>
</protein>
<evidence type="ECO:0000313" key="3">
    <source>
        <dbReference type="EMBL" id="EJZ43995.1"/>
    </source>
</evidence>
<reference evidence="3 4" key="1">
    <citation type="submission" date="2012-08" db="EMBL/GenBank/DDBJ databases">
        <authorList>
            <person name="Harkins D.M."/>
            <person name="Durkin A.S."/>
            <person name="Selengut J.D."/>
            <person name="Sanka R."/>
            <person name="DePew J."/>
            <person name="Purushe J."/>
            <person name="Matthias M.A."/>
            <person name="Vinetz J.M."/>
            <person name="Sutton G.G."/>
            <person name="Nelson W.C."/>
            <person name="Fouts D.E."/>
        </authorList>
    </citation>
    <scope>NUCLEOTIDE SEQUENCE [LARGE SCALE GENOMIC DNA]</scope>
    <source>
        <strain evidence="3 4">MMD4847</strain>
    </source>
</reference>
<proteinExistence type="predicted"/>
<keyword evidence="2" id="KW-0732">Signal</keyword>
<keyword evidence="4" id="KW-1185">Reference proteome</keyword>
<gene>
    <name evidence="3" type="ORF">LEP1GSC178_2106</name>
</gene>
<organism evidence="3 4">
    <name type="scientific">Leptospira licerasiae str. MMD4847</name>
    <dbReference type="NCBI Taxonomy" id="1049971"/>
    <lineage>
        <taxon>Bacteria</taxon>
        <taxon>Pseudomonadati</taxon>
        <taxon>Spirochaetota</taxon>
        <taxon>Spirochaetia</taxon>
        <taxon>Leptospirales</taxon>
        <taxon>Leptospiraceae</taxon>
        <taxon>Leptospira</taxon>
    </lineage>
</organism>
<evidence type="ECO:0000256" key="2">
    <source>
        <dbReference type="SAM" id="SignalP"/>
    </source>
</evidence>
<feature type="chain" id="PRO_5046411898" evidence="2">
    <location>
        <begin position="29"/>
        <end position="333"/>
    </location>
</feature>
<accession>A0ABN0HEL5</accession>
<feature type="signal peptide" evidence="2">
    <location>
        <begin position="1"/>
        <end position="28"/>
    </location>
</feature>
<dbReference type="Proteomes" id="UP000018720">
    <property type="component" value="Unassembled WGS sequence"/>
</dbReference>
<evidence type="ECO:0000256" key="1">
    <source>
        <dbReference type="SAM" id="MobiDB-lite"/>
    </source>
</evidence>
<name>A0ABN0HEL5_9LEPT</name>
<sequence>MFFRMRHNFLAQFLLIAALALGSSSAFAEEGFGSELSSQIIVEAEESISEELKSIYQEEVAQVLAEGISYSEEERLSDFPDLDFLLADEVVPTRVAKISADKKVEKGKSSNSELKFQNPRSTSKIFSMSSIFSQNCLLGLNVLLTNLKIEQEIGPEFLPKAPIQRRTRGNEAFPVRGSFYAEAMSGCANTFSLYLGGEGFAIELSCSAENQQNSLLEPGVPTMSGWNLGKITENALEANLGPEFDQIMSIVLASGKSYKKRTFPHINQNQRARIGKSILVTIGLQVAVEFPAVQLGSQVLNQELKSSLEKVASKAGQDSHKFSSGRPTPEILT</sequence>
<evidence type="ECO:0000313" key="4">
    <source>
        <dbReference type="Proteomes" id="UP000018720"/>
    </source>
</evidence>